<sequence>MGRIFIFAVALAAAGFAYNQYTGKNPVRSLQSFATGSGGGGFAGGYGVAVDSGRSIGSSAKGLASGVSGAFGSVGN</sequence>
<name>A0A238IXP6_9RHOB</name>
<dbReference type="Proteomes" id="UP000201838">
    <property type="component" value="Unassembled WGS sequence"/>
</dbReference>
<dbReference type="AlphaFoldDB" id="A0A238IXP6"/>
<dbReference type="RefSeq" id="WP_141138232.1">
    <property type="nucleotide sequence ID" value="NZ_FXXQ01000002.1"/>
</dbReference>
<protein>
    <submittedName>
        <fullName evidence="1">Uncharacterized protein</fullName>
    </submittedName>
</protein>
<accession>A0A238IXP6</accession>
<reference evidence="2" key="1">
    <citation type="submission" date="2017-05" db="EMBL/GenBank/DDBJ databases">
        <authorList>
            <person name="Rodrigo-Torres L."/>
            <person name="Arahal R. D."/>
            <person name="Lucena T."/>
        </authorList>
    </citation>
    <scope>NUCLEOTIDE SEQUENCE [LARGE SCALE GENOMIC DNA]</scope>
    <source>
        <strain evidence="2">CECT 8489</strain>
    </source>
</reference>
<gene>
    <name evidence="1" type="ORF">BOA8489_00860</name>
</gene>
<dbReference type="EMBL" id="FXXQ01000002">
    <property type="protein sequence ID" value="SMX22762.1"/>
    <property type="molecule type" value="Genomic_DNA"/>
</dbReference>
<proteinExistence type="predicted"/>
<evidence type="ECO:0000313" key="2">
    <source>
        <dbReference type="Proteomes" id="UP000201838"/>
    </source>
</evidence>
<organism evidence="1 2">
    <name type="scientific">Boseongicola aestuarii</name>
    <dbReference type="NCBI Taxonomy" id="1470561"/>
    <lineage>
        <taxon>Bacteria</taxon>
        <taxon>Pseudomonadati</taxon>
        <taxon>Pseudomonadota</taxon>
        <taxon>Alphaproteobacteria</taxon>
        <taxon>Rhodobacterales</taxon>
        <taxon>Paracoccaceae</taxon>
        <taxon>Boseongicola</taxon>
    </lineage>
</organism>
<keyword evidence="2" id="KW-1185">Reference proteome</keyword>
<evidence type="ECO:0000313" key="1">
    <source>
        <dbReference type="EMBL" id="SMX22762.1"/>
    </source>
</evidence>